<proteinExistence type="predicted"/>
<sequence>MTLDELTLLTKRVIALENQLNGRPACDPQTILNKTNIERLDLILTHHQKEIEKLKQPDIQIKPVFKLKDWIIELLKR</sequence>
<dbReference type="AlphaFoldDB" id="A0A6H1ZNT7"/>
<accession>A0A6H1ZNT7</accession>
<organism evidence="1">
    <name type="scientific">viral metagenome</name>
    <dbReference type="NCBI Taxonomy" id="1070528"/>
    <lineage>
        <taxon>unclassified sequences</taxon>
        <taxon>metagenomes</taxon>
        <taxon>organismal metagenomes</taxon>
    </lineage>
</organism>
<evidence type="ECO:0000313" key="1">
    <source>
        <dbReference type="EMBL" id="QJA49593.1"/>
    </source>
</evidence>
<reference evidence="1" key="1">
    <citation type="submission" date="2020-03" db="EMBL/GenBank/DDBJ databases">
        <title>The deep terrestrial virosphere.</title>
        <authorList>
            <person name="Holmfeldt K."/>
            <person name="Nilsson E."/>
            <person name="Simone D."/>
            <person name="Lopez-Fernandez M."/>
            <person name="Wu X."/>
            <person name="de Brujin I."/>
            <person name="Lundin D."/>
            <person name="Andersson A."/>
            <person name="Bertilsson S."/>
            <person name="Dopson M."/>
        </authorList>
    </citation>
    <scope>NUCLEOTIDE SEQUENCE</scope>
    <source>
        <strain evidence="1">TM448A01407</strain>
    </source>
</reference>
<gene>
    <name evidence="1" type="ORF">TM448A01407_0012</name>
</gene>
<dbReference type="EMBL" id="MT144144">
    <property type="protein sequence ID" value="QJA49593.1"/>
    <property type="molecule type" value="Genomic_DNA"/>
</dbReference>
<protein>
    <submittedName>
        <fullName evidence="1">Uncharacterized protein</fullName>
    </submittedName>
</protein>
<name>A0A6H1ZNT7_9ZZZZ</name>